<accession>A0A919R4E7</accession>
<dbReference type="Gene3D" id="3.40.50.1820">
    <property type="entry name" value="alpha/beta hydrolase"/>
    <property type="match status" value="1"/>
</dbReference>
<dbReference type="Proteomes" id="UP000655287">
    <property type="component" value="Unassembled WGS sequence"/>
</dbReference>
<dbReference type="InterPro" id="IPR029058">
    <property type="entry name" value="AB_hydrolase_fold"/>
</dbReference>
<dbReference type="SUPFAM" id="SSF53474">
    <property type="entry name" value="alpha/beta-Hydrolases"/>
    <property type="match status" value="1"/>
</dbReference>
<dbReference type="RefSeq" id="WP_203989542.1">
    <property type="nucleotide sequence ID" value="NZ_BOOU01000059.1"/>
</dbReference>
<dbReference type="AlphaFoldDB" id="A0A919R4E7"/>
<name>A0A919R4E7_9ACTN</name>
<evidence type="ECO:0000259" key="1">
    <source>
        <dbReference type="Pfam" id="PF12697"/>
    </source>
</evidence>
<feature type="domain" description="AB hydrolase-1" evidence="1">
    <location>
        <begin position="6"/>
        <end position="209"/>
    </location>
</feature>
<dbReference type="InterPro" id="IPR052897">
    <property type="entry name" value="Sec-Metab_Biosynth_Hydrolase"/>
</dbReference>
<protein>
    <submittedName>
        <fullName evidence="2">Alpha/beta hydrolase</fullName>
    </submittedName>
</protein>
<dbReference type="PANTHER" id="PTHR37017:SF11">
    <property type="entry name" value="ESTERASE_LIPASE_THIOESTERASE DOMAIN-CONTAINING PROTEIN"/>
    <property type="match status" value="1"/>
</dbReference>
<keyword evidence="3" id="KW-1185">Reference proteome</keyword>
<comment type="caution">
    <text evidence="2">The sequence shown here is derived from an EMBL/GenBank/DDBJ whole genome shotgun (WGS) entry which is preliminary data.</text>
</comment>
<sequence>MATFGLIHGAGDVGWYWHLVQAELARRGHDSVAPDLPCTDDSAGLAEYADTMAGALAGRPDVIVVGQSLGGFVAPLVCDRLPVRLLVLVAPMIPAPGEPPAGYTAATGYDDEPRERYDDPIAVFYQDVPPELAAEALKRSPGQSEARMAEPSPLAAWPAVPTKVLLCRDDRMFPAPYVRRVARDRLGITPDEIDGGHTPALSRPAELAERLAGYAAEQGLSATGTRPPG</sequence>
<gene>
    <name evidence="2" type="ORF">Sru01_44840</name>
</gene>
<evidence type="ECO:0000313" key="3">
    <source>
        <dbReference type="Proteomes" id="UP000655287"/>
    </source>
</evidence>
<dbReference type="EMBL" id="BOOU01000059">
    <property type="protein sequence ID" value="GII79502.1"/>
    <property type="molecule type" value="Genomic_DNA"/>
</dbReference>
<reference evidence="2" key="1">
    <citation type="submission" date="2021-01" db="EMBL/GenBank/DDBJ databases">
        <title>Whole genome shotgun sequence of Sphaerisporangium rufum NBRC 109079.</title>
        <authorList>
            <person name="Komaki H."/>
            <person name="Tamura T."/>
        </authorList>
    </citation>
    <scope>NUCLEOTIDE SEQUENCE</scope>
    <source>
        <strain evidence="2">NBRC 109079</strain>
    </source>
</reference>
<organism evidence="2 3">
    <name type="scientific">Sphaerisporangium rufum</name>
    <dbReference type="NCBI Taxonomy" id="1381558"/>
    <lineage>
        <taxon>Bacteria</taxon>
        <taxon>Bacillati</taxon>
        <taxon>Actinomycetota</taxon>
        <taxon>Actinomycetes</taxon>
        <taxon>Streptosporangiales</taxon>
        <taxon>Streptosporangiaceae</taxon>
        <taxon>Sphaerisporangium</taxon>
    </lineage>
</organism>
<dbReference type="PANTHER" id="PTHR37017">
    <property type="entry name" value="AB HYDROLASE-1 DOMAIN-CONTAINING PROTEIN-RELATED"/>
    <property type="match status" value="1"/>
</dbReference>
<proteinExistence type="predicted"/>
<dbReference type="Pfam" id="PF12697">
    <property type="entry name" value="Abhydrolase_6"/>
    <property type="match status" value="1"/>
</dbReference>
<dbReference type="GO" id="GO:0016787">
    <property type="term" value="F:hydrolase activity"/>
    <property type="evidence" value="ECO:0007669"/>
    <property type="project" value="UniProtKB-KW"/>
</dbReference>
<dbReference type="InterPro" id="IPR000073">
    <property type="entry name" value="AB_hydrolase_1"/>
</dbReference>
<evidence type="ECO:0000313" key="2">
    <source>
        <dbReference type="EMBL" id="GII79502.1"/>
    </source>
</evidence>
<keyword evidence="2" id="KW-0378">Hydrolase</keyword>